<dbReference type="InterPro" id="IPR011990">
    <property type="entry name" value="TPR-like_helical_dom_sf"/>
</dbReference>
<dbReference type="AlphaFoldDB" id="A0A8S0QUS6"/>
<evidence type="ECO:0000313" key="3">
    <source>
        <dbReference type="EMBL" id="CAA2969566.1"/>
    </source>
</evidence>
<dbReference type="Gene3D" id="1.25.40.1040">
    <property type="match status" value="1"/>
</dbReference>
<dbReference type="PANTHER" id="PTHR47926">
    <property type="entry name" value="PENTATRICOPEPTIDE REPEAT-CONTAINING PROTEIN"/>
    <property type="match status" value="1"/>
</dbReference>
<dbReference type="Pfam" id="PF20431">
    <property type="entry name" value="E_motif"/>
    <property type="match status" value="1"/>
</dbReference>
<dbReference type="InterPro" id="IPR046960">
    <property type="entry name" value="PPR_At4g14850-like_plant"/>
</dbReference>
<reference evidence="3 4" key="1">
    <citation type="submission" date="2019-12" db="EMBL/GenBank/DDBJ databases">
        <authorList>
            <person name="Alioto T."/>
            <person name="Alioto T."/>
            <person name="Gomez Garrido J."/>
        </authorList>
    </citation>
    <scope>NUCLEOTIDE SEQUENCE [LARGE SCALE GENOMIC DNA]</scope>
</reference>
<dbReference type="EMBL" id="CACTIH010001945">
    <property type="protein sequence ID" value="CAA2969566.1"/>
    <property type="molecule type" value="Genomic_DNA"/>
</dbReference>
<feature type="repeat" description="PPR" evidence="2">
    <location>
        <begin position="484"/>
        <end position="518"/>
    </location>
</feature>
<dbReference type="Gramene" id="OE9A017442T1">
    <property type="protein sequence ID" value="OE9A017442C1"/>
    <property type="gene ID" value="OE9A017442"/>
</dbReference>
<dbReference type="Pfam" id="PF13041">
    <property type="entry name" value="PPR_2"/>
    <property type="match status" value="4"/>
</dbReference>
<keyword evidence="4" id="KW-1185">Reference proteome</keyword>
<dbReference type="InterPro" id="IPR002885">
    <property type="entry name" value="PPR_rpt"/>
</dbReference>
<dbReference type="GO" id="GO:0009451">
    <property type="term" value="P:RNA modification"/>
    <property type="evidence" value="ECO:0007669"/>
    <property type="project" value="InterPro"/>
</dbReference>
<feature type="repeat" description="PPR" evidence="2">
    <location>
        <begin position="78"/>
        <end position="112"/>
    </location>
</feature>
<dbReference type="Pfam" id="PF01535">
    <property type="entry name" value="PPR"/>
    <property type="match status" value="2"/>
</dbReference>
<sequence length="761" mass="85050">MHRRSTRKLLSDAIQLLLHHHLKPRKSIEECKQIHAKLIRSNQTPLQIHIFNILLNFYSQCNDLCSARRVFDQMPHKNVVSWTSLISSYALHGFLRTSVALFTEMLESTVKPNTHTFSFMIHECTTSCLSVLGIQIHCLVIKFGFEKDEFLGSALVDFYLKVWNNMDEAFRVFDGLWRRDRVTWNVLISGLADVSDVGEVLRLFREMRVADELRPNDYTLTSLLKCCSLIIEVDQIHGLAMKYGMESDVVVGSGLVDMYGKCGKLDTGRKVFDSMEVKDIFSWSSIIASYVRNGSPEQAVTLFLHMCRQGVKPDQHVLSSVLRACAEAGNLESGIQVHAQMIKNAYQADCFVGSALMSIYANAKELGSVEKLFRRIENKDIVAWNCILMCYAQKEELATFYSISLFRELCQTSTVRPDMATLVALIASCQSVLDLAVGIQIHGLIMKRRVGCETSIGNAVIIMYSNCGSIIDAYKAFDDIVNKDEISWSSIIGSHLQNGFELEAVNICKEMLAEGIYLTSFSLPLCIAASAKLAAIDLGKQFHSFFVKLGLEGDTFVGSSIVDMYAKCGNVEASQKAFKELQEPNVVSFNTMISGFARQGNAAKAIELYGEMEKMGIVPNGVTFLALLSGCSHMGLVENSLAFFNIMCQKYNIEPEPEHFACLVDVLGRAGRLEEAYCIIENDGSVLAWKTLLSACRNYENTKLAEKCATKVMQLDPTDHSSYVLLSNLYSREGKWKEASKLRQKLVNVGGKKNLGSSWLM</sequence>
<feature type="repeat" description="PPR" evidence="2">
    <location>
        <begin position="314"/>
        <end position="348"/>
    </location>
</feature>
<evidence type="ECO:0000313" key="4">
    <source>
        <dbReference type="Proteomes" id="UP000594638"/>
    </source>
</evidence>
<dbReference type="NCBIfam" id="TIGR00756">
    <property type="entry name" value="PPR"/>
    <property type="match status" value="4"/>
</dbReference>
<feature type="repeat" description="PPR" evidence="2">
    <location>
        <begin position="585"/>
        <end position="619"/>
    </location>
</feature>
<dbReference type="GO" id="GO:0099402">
    <property type="term" value="P:plant organ development"/>
    <property type="evidence" value="ECO:0007669"/>
    <property type="project" value="UniProtKB-ARBA"/>
</dbReference>
<feature type="repeat" description="PPR" evidence="2">
    <location>
        <begin position="279"/>
        <end position="313"/>
    </location>
</feature>
<dbReference type="FunFam" id="1.25.40.10:FF:000344">
    <property type="entry name" value="Pentatricopeptide repeat-containing protein"/>
    <property type="match status" value="1"/>
</dbReference>
<dbReference type="FunFam" id="1.25.40.10:FF:000158">
    <property type="entry name" value="pentatricopeptide repeat-containing protein At2g33680"/>
    <property type="match status" value="1"/>
</dbReference>
<organism evidence="3 4">
    <name type="scientific">Olea europaea subsp. europaea</name>
    <dbReference type="NCBI Taxonomy" id="158383"/>
    <lineage>
        <taxon>Eukaryota</taxon>
        <taxon>Viridiplantae</taxon>
        <taxon>Streptophyta</taxon>
        <taxon>Embryophyta</taxon>
        <taxon>Tracheophyta</taxon>
        <taxon>Spermatophyta</taxon>
        <taxon>Magnoliopsida</taxon>
        <taxon>eudicotyledons</taxon>
        <taxon>Gunneridae</taxon>
        <taxon>Pentapetalae</taxon>
        <taxon>asterids</taxon>
        <taxon>lamiids</taxon>
        <taxon>Lamiales</taxon>
        <taxon>Oleaceae</taxon>
        <taxon>Oleeae</taxon>
        <taxon>Olea</taxon>
    </lineage>
</organism>
<dbReference type="OrthoDB" id="185373at2759"/>
<protein>
    <submittedName>
        <fullName evidence="3">Pentatricopeptide repeat-containing At4g39530-like</fullName>
    </submittedName>
</protein>
<dbReference type="PROSITE" id="PS51375">
    <property type="entry name" value="PPR"/>
    <property type="match status" value="6"/>
</dbReference>
<evidence type="ECO:0000256" key="1">
    <source>
        <dbReference type="ARBA" id="ARBA00022737"/>
    </source>
</evidence>
<dbReference type="Proteomes" id="UP000594638">
    <property type="component" value="Unassembled WGS sequence"/>
</dbReference>
<keyword evidence="1" id="KW-0677">Repeat</keyword>
<comment type="caution">
    <text evidence="3">The sequence shown here is derived from an EMBL/GenBank/DDBJ whole genome shotgun (WGS) entry which is preliminary data.</text>
</comment>
<accession>A0A8S0QUS6</accession>
<gene>
    <name evidence="3" type="ORF">OLEA9_A017442</name>
</gene>
<proteinExistence type="predicted"/>
<feature type="repeat" description="PPR" evidence="2">
    <location>
        <begin position="180"/>
        <end position="210"/>
    </location>
</feature>
<evidence type="ECO:0000256" key="2">
    <source>
        <dbReference type="PROSITE-ProRule" id="PRU00708"/>
    </source>
</evidence>
<dbReference type="Gene3D" id="1.25.40.10">
    <property type="entry name" value="Tetratricopeptide repeat domain"/>
    <property type="match status" value="6"/>
</dbReference>
<dbReference type="SUPFAM" id="SSF48452">
    <property type="entry name" value="TPR-like"/>
    <property type="match status" value="1"/>
</dbReference>
<dbReference type="InterPro" id="IPR046848">
    <property type="entry name" value="E_motif"/>
</dbReference>
<dbReference type="GO" id="GO:0003723">
    <property type="term" value="F:RNA binding"/>
    <property type="evidence" value="ECO:0007669"/>
    <property type="project" value="InterPro"/>
</dbReference>
<name>A0A8S0QUS6_OLEEU</name>